<sequence>MKHHHDHVKKGGVSYWLYHWGSIIKSNTKGLVFVGAIVLISMLLAGNKEVHDSTHLAATAFAILIGSALSPVFFKYQHPLQAGVHFSAKKLLRLGIILYGFNVTLTELASVGFWGILLSVIVIVAVFLISVIAGTKIFGLDKETSMLVGAGSAICGAAAVLALESSLKSDSFKGIIAVGTVVIFGLLCMFAYPIAYALGLIPGLDGNGMGVFMGATLHEVANVAGGAEMAKDMASNTFSQGAANIAIIVKMMRVIMLVPFLLIVTMLFAKEQEHEAQIDGRSHKKIQIPWFAFMFLGVIILNTYLAKISSFELIGSFSIADLVTVGKYLCTLSIVFSMAALGLQIDIKKFIQAGGKAFGLAFLLCLVLIFGGYFLTLAFKGILW</sequence>
<protein>
    <submittedName>
        <fullName evidence="8">YeiH family protein</fullName>
    </submittedName>
</protein>
<evidence type="ECO:0000256" key="2">
    <source>
        <dbReference type="ARBA" id="ARBA00007977"/>
    </source>
</evidence>
<proteinExistence type="inferred from homology"/>
<dbReference type="PANTHER" id="PTHR30106">
    <property type="entry name" value="INNER MEMBRANE PROTEIN YEIH-RELATED"/>
    <property type="match status" value="1"/>
</dbReference>
<dbReference type="OrthoDB" id="9805703at2"/>
<evidence type="ECO:0000256" key="7">
    <source>
        <dbReference type="SAM" id="Phobius"/>
    </source>
</evidence>
<dbReference type="Proteomes" id="UP000257067">
    <property type="component" value="Unassembled WGS sequence"/>
</dbReference>
<comment type="subcellular location">
    <subcellularLocation>
        <location evidence="1">Cell membrane</location>
        <topology evidence="1">Multi-pass membrane protein</topology>
    </subcellularLocation>
</comment>
<dbReference type="AlphaFoldDB" id="A0A3D8IXK7"/>
<feature type="transmembrane region" description="Helical" evidence="7">
    <location>
        <begin position="111"/>
        <end position="133"/>
    </location>
</feature>
<evidence type="ECO:0000256" key="5">
    <source>
        <dbReference type="ARBA" id="ARBA00022989"/>
    </source>
</evidence>
<keyword evidence="4 7" id="KW-0812">Transmembrane</keyword>
<feature type="transmembrane region" description="Helical" evidence="7">
    <location>
        <begin position="288"/>
        <end position="305"/>
    </location>
</feature>
<keyword evidence="5 7" id="KW-1133">Transmembrane helix</keyword>
<name>A0A3D8IXK7_9HELI</name>
<reference evidence="8 9" key="1">
    <citation type="submission" date="2018-04" db="EMBL/GenBank/DDBJ databases">
        <title>Novel Campyloabacter and Helicobacter Species and Strains.</title>
        <authorList>
            <person name="Mannion A.J."/>
            <person name="Shen Z."/>
            <person name="Fox J.G."/>
        </authorList>
    </citation>
    <scope>NUCLEOTIDE SEQUENCE [LARGE SCALE GENOMIC DNA]</scope>
    <source>
        <strain evidence="8 9">ATCC 700242</strain>
    </source>
</reference>
<feature type="transmembrane region" description="Helical" evidence="7">
    <location>
        <begin position="247"/>
        <end position="268"/>
    </location>
</feature>
<feature type="transmembrane region" description="Helical" evidence="7">
    <location>
        <begin position="30"/>
        <end position="47"/>
    </location>
</feature>
<dbReference type="GO" id="GO:0005886">
    <property type="term" value="C:plasma membrane"/>
    <property type="evidence" value="ECO:0007669"/>
    <property type="project" value="UniProtKB-SubCell"/>
</dbReference>
<dbReference type="EMBL" id="NXLU01000003">
    <property type="protein sequence ID" value="RDU69291.1"/>
    <property type="molecule type" value="Genomic_DNA"/>
</dbReference>
<feature type="transmembrane region" description="Helical" evidence="7">
    <location>
        <begin position="357"/>
        <end position="379"/>
    </location>
</feature>
<keyword evidence="9" id="KW-1185">Reference proteome</keyword>
<dbReference type="Pfam" id="PF03601">
    <property type="entry name" value="Cons_hypoth698"/>
    <property type="match status" value="1"/>
</dbReference>
<dbReference type="PANTHER" id="PTHR30106:SF2">
    <property type="entry name" value="UPF0324 INNER MEMBRANE PROTEIN YEIH"/>
    <property type="match status" value="1"/>
</dbReference>
<organism evidence="8 9">
    <name type="scientific">Helicobacter cholecystus</name>
    <dbReference type="NCBI Taxonomy" id="45498"/>
    <lineage>
        <taxon>Bacteria</taxon>
        <taxon>Pseudomonadati</taxon>
        <taxon>Campylobacterota</taxon>
        <taxon>Epsilonproteobacteria</taxon>
        <taxon>Campylobacterales</taxon>
        <taxon>Helicobacteraceae</taxon>
        <taxon>Helicobacter</taxon>
    </lineage>
</organism>
<gene>
    <name evidence="8" type="ORF">CQA62_03900</name>
</gene>
<feature type="transmembrane region" description="Helical" evidence="7">
    <location>
        <begin position="145"/>
        <end position="163"/>
    </location>
</feature>
<evidence type="ECO:0000313" key="8">
    <source>
        <dbReference type="EMBL" id="RDU69291.1"/>
    </source>
</evidence>
<comment type="caution">
    <text evidence="8">The sequence shown here is derived from an EMBL/GenBank/DDBJ whole genome shotgun (WGS) entry which is preliminary data.</text>
</comment>
<comment type="similarity">
    <text evidence="2">Belongs to the UPF0324 family.</text>
</comment>
<dbReference type="RefSeq" id="WP_104725129.1">
    <property type="nucleotide sequence ID" value="NZ_FZNE01000015.1"/>
</dbReference>
<feature type="transmembrane region" description="Helical" evidence="7">
    <location>
        <begin position="325"/>
        <end position="345"/>
    </location>
</feature>
<evidence type="ECO:0000256" key="4">
    <source>
        <dbReference type="ARBA" id="ARBA00022692"/>
    </source>
</evidence>
<evidence type="ECO:0000256" key="6">
    <source>
        <dbReference type="ARBA" id="ARBA00023136"/>
    </source>
</evidence>
<evidence type="ECO:0000256" key="3">
    <source>
        <dbReference type="ARBA" id="ARBA00022475"/>
    </source>
</evidence>
<dbReference type="InterPro" id="IPR018383">
    <property type="entry name" value="UPF0324_pro"/>
</dbReference>
<keyword evidence="3" id="KW-1003">Cell membrane</keyword>
<accession>A0A3D8IXK7</accession>
<keyword evidence="6 7" id="KW-0472">Membrane</keyword>
<feature type="transmembrane region" description="Helical" evidence="7">
    <location>
        <begin position="53"/>
        <end position="74"/>
    </location>
</feature>
<evidence type="ECO:0000256" key="1">
    <source>
        <dbReference type="ARBA" id="ARBA00004651"/>
    </source>
</evidence>
<feature type="transmembrane region" description="Helical" evidence="7">
    <location>
        <begin position="175"/>
        <end position="198"/>
    </location>
</feature>
<evidence type="ECO:0000313" key="9">
    <source>
        <dbReference type="Proteomes" id="UP000257067"/>
    </source>
</evidence>